<accession>H8IND6</accession>
<evidence type="ECO:0000313" key="2">
    <source>
        <dbReference type="EMBL" id="AFC41723.1"/>
    </source>
</evidence>
<dbReference type="KEGG" id="mia:OCU_05030"/>
<organism evidence="2 3">
    <name type="scientific">Mycobacterium intracellulare (strain ATCC 13950 / DSM 43223 / JCM 6384 / NCTC 13025 / 3600)</name>
    <dbReference type="NCBI Taxonomy" id="487521"/>
    <lineage>
        <taxon>Bacteria</taxon>
        <taxon>Bacillati</taxon>
        <taxon>Actinomycetota</taxon>
        <taxon>Actinomycetes</taxon>
        <taxon>Mycobacteriales</taxon>
        <taxon>Mycobacteriaceae</taxon>
        <taxon>Mycobacterium</taxon>
        <taxon>Mycobacterium avium complex (MAC)</taxon>
    </lineage>
</organism>
<name>H8IND6_MYCIA</name>
<feature type="region of interest" description="Disordered" evidence="1">
    <location>
        <begin position="1"/>
        <end position="23"/>
    </location>
</feature>
<dbReference type="HOGENOM" id="CLU_3346134_0_0_11"/>
<protein>
    <submittedName>
        <fullName evidence="2">Uncharacterized protein</fullName>
    </submittedName>
</protein>
<proteinExistence type="predicted"/>
<sequence length="37" mass="4040">MNGRHLSLPPGPDLHSGLTPETRTRSDLCRAGYSCGW</sequence>
<gene>
    <name evidence="2" type="ordered locus">OCU_05030</name>
</gene>
<evidence type="ECO:0000256" key="1">
    <source>
        <dbReference type="SAM" id="MobiDB-lite"/>
    </source>
</evidence>
<dbReference type="AlphaFoldDB" id="H8IND6"/>
<dbReference type="EMBL" id="CP003322">
    <property type="protein sequence ID" value="AFC41723.1"/>
    <property type="molecule type" value="Genomic_DNA"/>
</dbReference>
<dbReference type="Proteomes" id="UP000008004">
    <property type="component" value="Chromosome"/>
</dbReference>
<evidence type="ECO:0000313" key="3">
    <source>
        <dbReference type="Proteomes" id="UP000008004"/>
    </source>
</evidence>
<reference evidence="2 3" key="1">
    <citation type="journal article" date="2012" name="J. Bacteriol.">
        <title>Complete genome sequence of Mycobacterium intracellulare strain ATCC 13950T.</title>
        <authorList>
            <person name="Kim B.J."/>
            <person name="Choi B.S."/>
            <person name="Lim J.S."/>
            <person name="Choi I.Y."/>
            <person name="Lee J.H."/>
            <person name="Chun J."/>
            <person name="Kook Y.H."/>
            <person name="Kim B.J."/>
        </authorList>
    </citation>
    <scope>NUCLEOTIDE SEQUENCE [LARGE SCALE GENOMIC DNA]</scope>
    <source>
        <strain evidence="3">ATCC 13950 / DSM 43223 / JCM 6384 / NCTC 13025 / 3600</strain>
    </source>
</reference>